<sequence>MPCQRCGAPTLSFPTPADLRAHLPDDRAGATICTRCLAVAPSDEPPSDVPDFRPVSDAFPRNEEAAVALACLLALLDSLVLYRDEIDAVATYAETHGTDVLRFLERLDADDDLKPHFDVARRTRQLEQLI</sequence>
<dbReference type="InterPro" id="IPR046243">
    <property type="entry name" value="DUF6276"/>
</dbReference>
<dbReference type="EMBL" id="BATA01000034">
    <property type="protein sequence ID" value="GAD52763.1"/>
    <property type="molecule type" value="Genomic_DNA"/>
</dbReference>
<accession>U3ADA7</accession>
<gene>
    <name evidence="1" type="ORF">MBEHAL_1523</name>
</gene>
<protein>
    <recommendedName>
        <fullName evidence="3">Small CPxCG-related zinc finger protein</fullName>
    </recommendedName>
</protein>
<dbReference type="RefSeq" id="WP_020221156.1">
    <property type="nucleotide sequence ID" value="NZ_BANO01000037.1"/>
</dbReference>
<reference evidence="1 2" key="1">
    <citation type="submission" date="2013-09" db="EMBL/GenBank/DDBJ databases">
        <title>Whole genome sequencing of Halarchaeum acidiphilum strain MH1-52-1.</title>
        <authorList>
            <person name="Shimane Y."/>
            <person name="Minegishi H."/>
            <person name="Nishi S."/>
            <person name="Echigo A."/>
            <person name="Shuto A."/>
            <person name="Konishi M."/>
            <person name="Ito T."/>
            <person name="Ohkuma M."/>
            <person name="Ohta Y."/>
            <person name="Nagano Y."/>
            <person name="Tsubouchi T."/>
            <person name="Mori K."/>
            <person name="Usui K."/>
            <person name="Kamekura M."/>
            <person name="Usami R."/>
            <person name="Takaki Y."/>
            <person name="Hatada Y."/>
        </authorList>
    </citation>
    <scope>NUCLEOTIDE SEQUENCE [LARGE SCALE GENOMIC DNA]</scope>
    <source>
        <strain evidence="1 2">JCM 16109</strain>
    </source>
</reference>
<evidence type="ECO:0008006" key="3">
    <source>
        <dbReference type="Google" id="ProtNLM"/>
    </source>
</evidence>
<proteinExistence type="predicted"/>
<evidence type="ECO:0000313" key="1">
    <source>
        <dbReference type="EMBL" id="GAD52763.1"/>
    </source>
</evidence>
<dbReference type="AlphaFoldDB" id="U3ADA7"/>
<organism evidence="1 2">
    <name type="scientific">Halarchaeum acidiphilum MH1-52-1</name>
    <dbReference type="NCBI Taxonomy" id="1261545"/>
    <lineage>
        <taxon>Archaea</taxon>
        <taxon>Methanobacteriati</taxon>
        <taxon>Methanobacteriota</taxon>
        <taxon>Stenosarchaea group</taxon>
        <taxon>Halobacteria</taxon>
        <taxon>Halobacteriales</taxon>
        <taxon>Halobacteriaceae</taxon>
    </lineage>
</organism>
<comment type="caution">
    <text evidence="1">The sequence shown here is derived from an EMBL/GenBank/DDBJ whole genome shotgun (WGS) entry which is preliminary data.</text>
</comment>
<dbReference type="eggNOG" id="arCOG04757">
    <property type="taxonomic scope" value="Archaea"/>
</dbReference>
<evidence type="ECO:0000313" key="2">
    <source>
        <dbReference type="Proteomes" id="UP000016986"/>
    </source>
</evidence>
<dbReference type="Pfam" id="PF19792">
    <property type="entry name" value="DUF6276"/>
    <property type="match status" value="1"/>
</dbReference>
<dbReference type="Proteomes" id="UP000016986">
    <property type="component" value="Unassembled WGS sequence"/>
</dbReference>
<dbReference type="OrthoDB" id="212944at2157"/>
<keyword evidence="2" id="KW-1185">Reference proteome</keyword>
<name>U3ADA7_9EURY</name>